<keyword evidence="4 10" id="KW-0732">Signal</keyword>
<comment type="subcellular location">
    <subcellularLocation>
        <location evidence="1">Membrane</location>
        <topology evidence="1">Multi-pass membrane protein</topology>
    </subcellularLocation>
</comment>
<evidence type="ECO:0000256" key="6">
    <source>
        <dbReference type="ARBA" id="ARBA00023136"/>
    </source>
</evidence>
<sequence length="825" mass="91828">MCVVAWALAYIALAAVAVRAQSVTVVQLQLQYNELHLVRLNNSVEYILEFEAQPHVGREIPSLVWVQSDGGDIAHPVLITTRQRAGAETWQLPYEVEGRKLFQLERTLCPDDTAPRGADTDSLCEGQELDQSGQRHAFSLHLSTSCATDLTVSVRGTLPTVWRLEREQPTTLSATQWAPRVLYYKMAEEELQMRLVVTSQSELCATLSVHNYSCPIPQTLDEIESVGLRLTMMKSGALQLSREQYPSGFYVVLTVWQSDDACGAGESIGGDDVDWLWPAALWGEVPSSRSVPDRRKEFTVTLKPALSRSQYVVAGVVTLAIFAGFYVLFGVLVLAQRWPAFARYVAPQAVLAVPGIASVNSTAVTTGEVESPGLATTRHRRGSTDTYDRSDDSDTDIDDEDQTDLSVSEAGQQRSLPAQGQNQVQGPFGLPSRLRLAALSRLRARTLRARSDRYLYMLYIVAVFYALPVIQFVIAFQVVMNVSGSLDICYYNFLCAHPAGAVSDFNHVFSNLGYLMLGALFLLQVRRRRARRQKLPRDEEYGIPAHYGLLSALGAGMMVVALLSASYHVCPNRLNFQFDTAFMYVLAVLSMVKIYQARHPDVNARAHATYGVLAVIIALVVWGVLGGGPVFWGVFTVLHIFTFLLLSLRIYYLGQFRLEKQVLAAAASELRRSPRPLYGARLLLLLIANALNWLLAIYGLIKQDSDFASHILQVLLGNTLMYMVFYLAMKLVHGERLRWYAWSMLAGASAAWAPALYFFVSGSTDWSSAPAVSRHSNHECKVLQFYDSHDLWHMLSAVALYLSFNTMLTWDDGLSAVKRTEIAVF</sequence>
<feature type="transmembrane region" description="Helical" evidence="9">
    <location>
        <begin position="508"/>
        <end position="525"/>
    </location>
</feature>
<dbReference type="Pfam" id="PF13965">
    <property type="entry name" value="SID-1_RNA_chan"/>
    <property type="match status" value="1"/>
</dbReference>
<name>A0A5E4Q6B1_9NEOP</name>
<feature type="compositionally biased region" description="Basic and acidic residues" evidence="8">
    <location>
        <begin position="382"/>
        <end position="392"/>
    </location>
</feature>
<evidence type="ECO:0000256" key="1">
    <source>
        <dbReference type="ARBA" id="ARBA00004141"/>
    </source>
</evidence>
<reference evidence="11 12" key="1">
    <citation type="submission" date="2017-07" db="EMBL/GenBank/DDBJ databases">
        <authorList>
            <person name="Talla V."/>
            <person name="Backstrom N."/>
        </authorList>
    </citation>
    <scope>NUCLEOTIDE SEQUENCE [LARGE SCALE GENOMIC DNA]</scope>
</reference>
<dbReference type="InterPro" id="IPR025958">
    <property type="entry name" value="SID1_TM_fam"/>
</dbReference>
<feature type="transmembrane region" description="Helical" evidence="9">
    <location>
        <begin position="682"/>
        <end position="701"/>
    </location>
</feature>
<keyword evidence="6 9" id="KW-0472">Membrane</keyword>
<feature type="chain" id="PRO_5022979670" evidence="10">
    <location>
        <begin position="21"/>
        <end position="825"/>
    </location>
</feature>
<feature type="region of interest" description="Disordered" evidence="8">
    <location>
        <begin position="368"/>
        <end position="426"/>
    </location>
</feature>
<feature type="transmembrane region" description="Helical" evidence="9">
    <location>
        <begin position="607"/>
        <end position="625"/>
    </location>
</feature>
<evidence type="ECO:0000256" key="10">
    <source>
        <dbReference type="SAM" id="SignalP"/>
    </source>
</evidence>
<organism evidence="11 12">
    <name type="scientific">Leptidea sinapis</name>
    <dbReference type="NCBI Taxonomy" id="189913"/>
    <lineage>
        <taxon>Eukaryota</taxon>
        <taxon>Metazoa</taxon>
        <taxon>Ecdysozoa</taxon>
        <taxon>Arthropoda</taxon>
        <taxon>Hexapoda</taxon>
        <taxon>Insecta</taxon>
        <taxon>Pterygota</taxon>
        <taxon>Neoptera</taxon>
        <taxon>Endopterygota</taxon>
        <taxon>Lepidoptera</taxon>
        <taxon>Glossata</taxon>
        <taxon>Ditrysia</taxon>
        <taxon>Papilionoidea</taxon>
        <taxon>Pieridae</taxon>
        <taxon>Dismorphiinae</taxon>
        <taxon>Leptidea</taxon>
    </lineage>
</organism>
<feature type="transmembrane region" description="Helical" evidence="9">
    <location>
        <begin position="546"/>
        <end position="568"/>
    </location>
</feature>
<keyword evidence="3 9" id="KW-0812">Transmembrane</keyword>
<feature type="transmembrane region" description="Helical" evidence="9">
    <location>
        <begin position="574"/>
        <end position="595"/>
    </location>
</feature>
<evidence type="ECO:0000256" key="5">
    <source>
        <dbReference type="ARBA" id="ARBA00022989"/>
    </source>
</evidence>
<dbReference type="PANTHER" id="PTHR12185:SF14">
    <property type="entry name" value="CHOLESTEROL UPTAKE PROTEIN 1"/>
    <property type="match status" value="1"/>
</dbReference>
<protein>
    <submittedName>
        <fullName evidence="11">Uncharacterized protein</fullName>
    </submittedName>
</protein>
<keyword evidence="5 9" id="KW-1133">Transmembrane helix</keyword>
<keyword evidence="7" id="KW-0325">Glycoprotein</keyword>
<feature type="transmembrane region" description="Helical" evidence="9">
    <location>
        <begin position="739"/>
        <end position="760"/>
    </location>
</feature>
<dbReference type="EMBL" id="FZQP02001759">
    <property type="protein sequence ID" value="VVC93744.1"/>
    <property type="molecule type" value="Genomic_DNA"/>
</dbReference>
<dbReference type="GO" id="GO:0005764">
    <property type="term" value="C:lysosome"/>
    <property type="evidence" value="ECO:0007669"/>
    <property type="project" value="TreeGrafter"/>
</dbReference>
<evidence type="ECO:0000256" key="9">
    <source>
        <dbReference type="SAM" id="Phobius"/>
    </source>
</evidence>
<evidence type="ECO:0000256" key="7">
    <source>
        <dbReference type="ARBA" id="ARBA00023180"/>
    </source>
</evidence>
<dbReference type="OrthoDB" id="416618at2759"/>
<feature type="transmembrane region" description="Helical" evidence="9">
    <location>
        <begin position="791"/>
        <end position="810"/>
    </location>
</feature>
<feature type="signal peptide" evidence="10">
    <location>
        <begin position="1"/>
        <end position="20"/>
    </location>
</feature>
<evidence type="ECO:0000313" key="11">
    <source>
        <dbReference type="EMBL" id="VVC93744.1"/>
    </source>
</evidence>
<feature type="transmembrane region" description="Helical" evidence="9">
    <location>
        <begin position="707"/>
        <end position="727"/>
    </location>
</feature>
<proteinExistence type="inferred from homology"/>
<feature type="compositionally biased region" description="Polar residues" evidence="8">
    <location>
        <begin position="409"/>
        <end position="425"/>
    </location>
</feature>
<feature type="compositionally biased region" description="Acidic residues" evidence="8">
    <location>
        <begin position="393"/>
        <end position="403"/>
    </location>
</feature>
<keyword evidence="12" id="KW-1185">Reference proteome</keyword>
<evidence type="ECO:0000256" key="3">
    <source>
        <dbReference type="ARBA" id="ARBA00022692"/>
    </source>
</evidence>
<evidence type="ECO:0000256" key="4">
    <source>
        <dbReference type="ARBA" id="ARBA00022729"/>
    </source>
</evidence>
<feature type="transmembrane region" description="Helical" evidence="9">
    <location>
        <begin position="454"/>
        <end position="476"/>
    </location>
</feature>
<accession>A0A5E4Q6B1</accession>
<dbReference type="PANTHER" id="PTHR12185">
    <property type="entry name" value="SID1 TRANSMEMBRANE FAMILY MEMEBER"/>
    <property type="match status" value="1"/>
</dbReference>
<feature type="transmembrane region" description="Helical" evidence="9">
    <location>
        <begin position="311"/>
        <end position="335"/>
    </location>
</feature>
<dbReference type="GO" id="GO:0005886">
    <property type="term" value="C:plasma membrane"/>
    <property type="evidence" value="ECO:0007669"/>
    <property type="project" value="TreeGrafter"/>
</dbReference>
<dbReference type="Proteomes" id="UP000324832">
    <property type="component" value="Unassembled WGS sequence"/>
</dbReference>
<evidence type="ECO:0000313" key="12">
    <source>
        <dbReference type="Proteomes" id="UP000324832"/>
    </source>
</evidence>
<dbReference type="AlphaFoldDB" id="A0A5E4Q6B1"/>
<gene>
    <name evidence="11" type="ORF">LSINAPIS_LOCUS5869</name>
</gene>
<comment type="similarity">
    <text evidence="2">Belongs to the SID1 family.</text>
</comment>
<feature type="transmembrane region" description="Helical" evidence="9">
    <location>
        <begin position="631"/>
        <end position="652"/>
    </location>
</feature>
<evidence type="ECO:0000256" key="8">
    <source>
        <dbReference type="SAM" id="MobiDB-lite"/>
    </source>
</evidence>
<dbReference type="GO" id="GO:0051033">
    <property type="term" value="F:RNA transmembrane transporter activity"/>
    <property type="evidence" value="ECO:0007669"/>
    <property type="project" value="TreeGrafter"/>
</dbReference>
<dbReference type="GO" id="GO:0003725">
    <property type="term" value="F:double-stranded RNA binding"/>
    <property type="evidence" value="ECO:0007669"/>
    <property type="project" value="TreeGrafter"/>
</dbReference>
<evidence type="ECO:0000256" key="2">
    <source>
        <dbReference type="ARBA" id="ARBA00006618"/>
    </source>
</evidence>